<name>A0AAW8CR16_9PAST</name>
<dbReference type="EMBL" id="JASAYJ010000013">
    <property type="protein sequence ID" value="MDP8187535.1"/>
    <property type="molecule type" value="Genomic_DNA"/>
</dbReference>
<dbReference type="RefSeq" id="WP_211597607.1">
    <property type="nucleotide sequence ID" value="NZ_JAGRQI010000006.1"/>
</dbReference>
<comment type="caution">
    <text evidence="2">The sequence shown here is derived from an EMBL/GenBank/DDBJ whole genome shotgun (WGS) entry which is preliminary data.</text>
</comment>
<gene>
    <name evidence="2" type="ORF">QJU78_07110</name>
</gene>
<dbReference type="AlphaFoldDB" id="A0AAW8CR16"/>
<protein>
    <submittedName>
        <fullName evidence="2">Uncharacterized protein</fullName>
    </submittedName>
</protein>
<reference evidence="2" key="1">
    <citation type="journal article" date="2023" name="Front. Microbiol.">
        <title>Phylogeography and host specificity of Pasteurellaceae pathogenic to sea-farmed fish in the north-east Atlantic.</title>
        <authorList>
            <person name="Gulla S."/>
            <person name="Colquhoun D.J."/>
            <person name="Olsen A.B."/>
            <person name="Spilsberg B."/>
            <person name="Lagesen K."/>
            <person name="Aakesson C.P."/>
            <person name="Strom S."/>
            <person name="Manji F."/>
            <person name="Birkbeck T.H."/>
            <person name="Nilsen H.K."/>
        </authorList>
    </citation>
    <scope>NUCLEOTIDE SEQUENCE</scope>
    <source>
        <strain evidence="2">VIB1234</strain>
    </source>
</reference>
<proteinExistence type="predicted"/>
<evidence type="ECO:0000313" key="2">
    <source>
        <dbReference type="EMBL" id="MDP8187535.1"/>
    </source>
</evidence>
<evidence type="ECO:0000256" key="1">
    <source>
        <dbReference type="SAM" id="Coils"/>
    </source>
</evidence>
<feature type="coiled-coil region" evidence="1">
    <location>
        <begin position="54"/>
        <end position="81"/>
    </location>
</feature>
<sequence length="111" mass="12945">MMNEELKEVFPFGNENEIRKTTLTYLKGRKAECLTRKEIDLIRKFLTTALDNGIENALKTLEKFEDKLNQTEKMIKAEQENRAISKMMVKLKEHLEDPSSTFEDFIASVSK</sequence>
<organism evidence="2 3">
    <name type="scientific">Pasteurella atlantica</name>
    <dbReference type="NCBI Taxonomy" id="2827233"/>
    <lineage>
        <taxon>Bacteria</taxon>
        <taxon>Pseudomonadati</taxon>
        <taxon>Pseudomonadota</taxon>
        <taxon>Gammaproteobacteria</taxon>
        <taxon>Pasteurellales</taxon>
        <taxon>Pasteurellaceae</taxon>
        <taxon>Pasteurella</taxon>
    </lineage>
</organism>
<dbReference type="Proteomes" id="UP001230466">
    <property type="component" value="Unassembled WGS sequence"/>
</dbReference>
<keyword evidence="1" id="KW-0175">Coiled coil</keyword>
<evidence type="ECO:0000313" key="3">
    <source>
        <dbReference type="Proteomes" id="UP001230466"/>
    </source>
</evidence>
<accession>A0AAW8CR16</accession>